<dbReference type="GO" id="GO:0050311">
    <property type="term" value="F:sulfite reductase (ferredoxin) activity"/>
    <property type="evidence" value="ECO:0007669"/>
    <property type="project" value="TreeGrafter"/>
</dbReference>
<dbReference type="FunFam" id="3.40.50.360:FF:000016">
    <property type="entry name" value="Sulfite reductase subunit beta"/>
    <property type="match status" value="1"/>
</dbReference>
<dbReference type="Pfam" id="PF00258">
    <property type="entry name" value="Flavodoxin_1"/>
    <property type="match status" value="1"/>
</dbReference>
<evidence type="ECO:0000256" key="17">
    <source>
        <dbReference type="ARBA" id="ARBA00052219"/>
    </source>
</evidence>
<evidence type="ECO:0000256" key="8">
    <source>
        <dbReference type="ARBA" id="ARBA00022490"/>
    </source>
</evidence>
<evidence type="ECO:0000256" key="13">
    <source>
        <dbReference type="ARBA" id="ARBA00023002"/>
    </source>
</evidence>
<dbReference type="NCBIfam" id="NF010029">
    <property type="entry name" value="PRK13504.1"/>
    <property type="match status" value="1"/>
</dbReference>
<proteinExistence type="inferred from homology"/>
<dbReference type="PANTHER" id="PTHR11493:SF47">
    <property type="entry name" value="SULFITE REDUCTASE [NADPH] SUBUNIT BETA"/>
    <property type="match status" value="1"/>
</dbReference>
<evidence type="ECO:0000256" key="11">
    <source>
        <dbReference type="ARBA" id="ARBA00022723"/>
    </source>
</evidence>
<evidence type="ECO:0000256" key="20">
    <source>
        <dbReference type="ARBA" id="ARBA00067595"/>
    </source>
</evidence>
<keyword evidence="14" id="KW-0408">Iron</keyword>
<comment type="subcellular location">
    <subcellularLocation>
        <location evidence="3">Cytoplasm</location>
    </subcellularLocation>
</comment>
<sequence length="1581" mass="173970">MAKSGDSDKKRKANEIDDIFASGSGGGSSSSAVKQSEQPQQPQSKASAKKKAKKAKKTDGDDKQDEPKKADAAPVTVVDTSSSTVDKKPEKPEKQKKRGKDEEEDDFADSRGTSGRKKTEEGFSVYTFEELGMNENDEEGGDTPLCPFDCTCLSQVVSRISYLSSSTVVSVLPPSHQPSSFSSAYASLAKDTSLSNHPQVATLHSRAQPVDAAVRSAYNGNSPVTVTGSADANLINEIITLTKQLNDEPIVFNLSIEQAGDLSDILTLRSSGLPIIYSSSVVEAHDHALIAAKLAAQLNTSVIHVFEDSSIVDHFSEVSQEDLQAFLQDDKAPTNGVHANGVAHLPSDKSAKQLEKFDAIALQALIATRRPQRTSFYSGPSDPKTLLITLGSASAAFLNFVNKESEVGVLALSTYRPIDYQRLLDLIPASVERIAVLEQVTKKIDQFAPLFVDVISAFSTSDRDLPKLLSGVVGSISQDKVGLVIESVLTNLSKDQPEHGQLYGKLSEAAKANYDVYVPKHEKSYTQLLEQIFGENLAVVNSPDQVPAEGLDITSPEFAFGSTLANLNKREAVISAISELIASKSVSDDLHEAFSKWLLKKDDSKVSQALANKAVELLKSEKPSHPKVQYILENSNLLNAQSRWIIGSDAWSYDVGFSGLHHVIASGKNVNILLIDSLPYHQRNAQDPSKRKKDVGLYAMNYGDVYVASVAVYASYTQVLQAFMEADKYDGPSVVLAYLPYTSEQSTPLEMLKETKAAVDVGYWPLYRWNPAKETNEIFSLDSERIKADLKSFLDRQNHLANFVQAKPQLAPQLVGSEGQGLKDAQKRKAQQALDSLLGNMDGPPLLVLFASDGGNAEKVAKRIATRAKLRGVAARVLAMDDFPFEDLKLEKNVAFVSSTAGQGEPPQNGRNFFKTTATLLGQPDVSKTFNDTKFSVFGMGDSHYWPRAEDAHYYNRPGKDLDARLEKLGATRFADLGLGDDQDPDGAQTGYKIWEPKLWKALGVDDVEVTEKEPEIVTNEHIKIASNYLRGTIEQGLADESTGAIAEADTQLTKFHGTYMQDDRDIREDRKNEGLEPAYSFMIRVRMPAGVCTGPQWLAFDRIGDEYANKSMKITTRQTFQFHGVIKRNLKATMQAINKTTLDTIAACGDVNRNVLASTNPTFSHLHAVVHEAAKGLSDHLLPQTSAYREIWLDGKKIAGESVVDHEPLYGPYYLPRKFKIAIAIPPHNDVDVFANDVGFIAIVNEKTQQLEGFNVSIGGGMGVTHSNKKTYPRLGDVIGFVPPNKINDVAEKIMLVQRDYGNRENRKNARLKYTIDNLTLPGFVGKLHEYLGYKLEETRPYKFDSNIDRYGWAQGQDGKWHFTMFVENGRIQDEIDGIQYKTGLREIAKVHKGTFRLTANQHLLISDVEDSELETIKNLLHKYKLDVLSYTGLRLSSSACVALPTCGLAMAESERYLPMLVGKVENIMEKNGLRNDMIVMRMSGCPNGCSRPWMGEIAFVGRAPGTYLMLLGGASDGTRLAKPFKESVTEPEILDILNPLIKNYALERLENESFGDFVIRQGVVKATTHGTNFYDNSCL</sequence>
<dbReference type="PROSITE" id="PS50902">
    <property type="entry name" value="FLAVODOXIN_LIKE"/>
    <property type="match status" value="1"/>
</dbReference>
<keyword evidence="24" id="KW-1185">Reference proteome</keyword>
<dbReference type="GO" id="GO:0000103">
    <property type="term" value="P:sulfate assimilation"/>
    <property type="evidence" value="ECO:0007669"/>
    <property type="project" value="UniProtKB-ARBA"/>
</dbReference>
<dbReference type="InterPro" id="IPR006066">
    <property type="entry name" value="NO2/SO3_Rdtase_FeS/sirohaem_BS"/>
</dbReference>
<evidence type="ECO:0000256" key="9">
    <source>
        <dbReference type="ARBA" id="ARBA00022605"/>
    </source>
</evidence>
<dbReference type="GO" id="GO:0046872">
    <property type="term" value="F:metal ion binding"/>
    <property type="evidence" value="ECO:0007669"/>
    <property type="project" value="UniProtKB-KW"/>
</dbReference>
<dbReference type="InterPro" id="IPR013885">
    <property type="entry name" value="DUF1764_euk"/>
</dbReference>
<dbReference type="InterPro" id="IPR009014">
    <property type="entry name" value="Transketo_C/PFOR_II"/>
</dbReference>
<keyword evidence="13" id="KW-0560">Oxidoreductase</keyword>
<evidence type="ECO:0000256" key="16">
    <source>
        <dbReference type="ARBA" id="ARBA00023192"/>
    </source>
</evidence>
<evidence type="ECO:0000256" key="10">
    <source>
        <dbReference type="ARBA" id="ARBA00022617"/>
    </source>
</evidence>
<keyword evidence="8" id="KW-0963">Cytoplasm</keyword>
<reference evidence="23 24" key="1">
    <citation type="submission" date="2019-03" db="EMBL/GenBank/DDBJ databases">
        <title>Sequencing 23 genomes of Wallemia ichthyophaga.</title>
        <authorList>
            <person name="Gostincar C."/>
        </authorList>
    </citation>
    <scope>NUCLEOTIDE SEQUENCE [LARGE SCALE GENOMIC DNA]</scope>
    <source>
        <strain evidence="23 24">EXF-5753</strain>
    </source>
</reference>
<evidence type="ECO:0000313" key="24">
    <source>
        <dbReference type="Proteomes" id="UP000310189"/>
    </source>
</evidence>
<dbReference type="GO" id="GO:0005737">
    <property type="term" value="C:cytoplasm"/>
    <property type="evidence" value="ECO:0007669"/>
    <property type="project" value="UniProtKB-SubCell"/>
</dbReference>
<comment type="cofactor">
    <cofactor evidence="2">
        <name>[4Fe-4S] cluster</name>
        <dbReference type="ChEBI" id="CHEBI:49883"/>
    </cofactor>
</comment>
<evidence type="ECO:0000256" key="15">
    <source>
        <dbReference type="ARBA" id="ARBA00023014"/>
    </source>
</evidence>
<dbReference type="GO" id="GO:0009337">
    <property type="term" value="C:sulfite reductase complex (NADPH)"/>
    <property type="evidence" value="ECO:0007669"/>
    <property type="project" value="InterPro"/>
</dbReference>
<dbReference type="GO" id="GO:0050661">
    <property type="term" value="F:NADP binding"/>
    <property type="evidence" value="ECO:0007669"/>
    <property type="project" value="InterPro"/>
</dbReference>
<dbReference type="Pfam" id="PF08576">
    <property type="entry name" value="DUF1764"/>
    <property type="match status" value="1"/>
</dbReference>
<dbReference type="OrthoDB" id="1688044at2759"/>
<dbReference type="EC" id="1.8.1.2" evidence="6"/>
<evidence type="ECO:0000256" key="21">
    <source>
        <dbReference type="SAM" id="MobiDB-lite"/>
    </source>
</evidence>
<dbReference type="SUPFAM" id="SSF52922">
    <property type="entry name" value="TK C-terminal domain-like"/>
    <property type="match status" value="1"/>
</dbReference>
<dbReference type="InterPro" id="IPR006067">
    <property type="entry name" value="NO2/SO3_Rdtase_4Fe4S_dom"/>
</dbReference>
<dbReference type="Gene3D" id="3.30.413.10">
    <property type="entry name" value="Sulfite Reductase Hemoprotein, domain 1"/>
    <property type="match status" value="2"/>
</dbReference>
<dbReference type="GO" id="GO:0019344">
    <property type="term" value="P:cysteine biosynthetic process"/>
    <property type="evidence" value="ECO:0007669"/>
    <property type="project" value="UniProtKB-KW"/>
</dbReference>
<dbReference type="InterPro" id="IPR045854">
    <property type="entry name" value="NO2/SO3_Rdtase_4Fe4S_sf"/>
</dbReference>
<dbReference type="FunFam" id="3.30.413.10:FF:000003">
    <property type="entry name" value="Sulfite reductase [NADPH] hemoprotein beta-component"/>
    <property type="match status" value="1"/>
</dbReference>
<dbReference type="GO" id="GO:0051539">
    <property type="term" value="F:4 iron, 4 sulfur cluster binding"/>
    <property type="evidence" value="ECO:0007669"/>
    <property type="project" value="UniProtKB-KW"/>
</dbReference>
<keyword evidence="15" id="KW-0411">Iron-sulfur</keyword>
<dbReference type="SUPFAM" id="SSF56014">
    <property type="entry name" value="Nitrite and sulphite reductase 4Fe-4S domain-like"/>
    <property type="match status" value="2"/>
</dbReference>
<feature type="compositionally biased region" description="Low complexity" evidence="21">
    <location>
        <begin position="29"/>
        <end position="46"/>
    </location>
</feature>
<evidence type="ECO:0000256" key="5">
    <source>
        <dbReference type="ARBA" id="ARBA00010429"/>
    </source>
</evidence>
<gene>
    <name evidence="23" type="ORF">E3P99_02430</name>
</gene>
<evidence type="ECO:0000256" key="4">
    <source>
        <dbReference type="ARBA" id="ARBA00004774"/>
    </source>
</evidence>
<dbReference type="SUPFAM" id="SSF52218">
    <property type="entry name" value="Flavoproteins"/>
    <property type="match status" value="1"/>
</dbReference>
<dbReference type="InterPro" id="IPR011786">
    <property type="entry name" value="CysI"/>
</dbReference>
<dbReference type="InterPro" id="IPR001094">
    <property type="entry name" value="Flavdoxin-like"/>
</dbReference>
<dbReference type="Pfam" id="PF01855">
    <property type="entry name" value="POR_N"/>
    <property type="match status" value="1"/>
</dbReference>
<dbReference type="GO" id="GO:0020037">
    <property type="term" value="F:heme binding"/>
    <property type="evidence" value="ECO:0007669"/>
    <property type="project" value="InterPro"/>
</dbReference>
<dbReference type="SUPFAM" id="SSF52518">
    <property type="entry name" value="Thiamin diphosphate-binding fold (THDP-binding)"/>
    <property type="match status" value="2"/>
</dbReference>
<evidence type="ECO:0000256" key="19">
    <source>
        <dbReference type="ARBA" id="ARBA00063391"/>
    </source>
</evidence>
<dbReference type="Gene3D" id="3.40.50.970">
    <property type="match status" value="2"/>
</dbReference>
<dbReference type="InterPro" id="IPR008254">
    <property type="entry name" value="Flavodoxin/NO_synth"/>
</dbReference>
<dbReference type="InterPro" id="IPR036136">
    <property type="entry name" value="Nit/Sulf_reduc_fer-like_dom_sf"/>
</dbReference>
<feature type="region of interest" description="Disordered" evidence="21">
    <location>
        <begin position="1"/>
        <end position="123"/>
    </location>
</feature>
<feature type="compositionally biased region" description="Basic and acidic residues" evidence="21">
    <location>
        <begin position="57"/>
        <end position="71"/>
    </location>
</feature>
<dbReference type="FunFam" id="3.40.50.970:FF:000051">
    <property type="entry name" value="Sulfite reductase beta subunit"/>
    <property type="match status" value="1"/>
</dbReference>
<dbReference type="FunFam" id="3.30.413.10:FF:000004">
    <property type="entry name" value="Sulfite reductase [NADPH] hemoprotein beta-component"/>
    <property type="match status" value="1"/>
</dbReference>
<dbReference type="InterPro" id="IPR045169">
    <property type="entry name" value="NO2/SO3_Rdtase_4Fe4S_prot"/>
</dbReference>
<comment type="subunit">
    <text evidence="19">Alpha(2)-beta(2). The alpha component is a flavoprotein, the beta component is a hemoprotein.</text>
</comment>
<evidence type="ECO:0000256" key="7">
    <source>
        <dbReference type="ARBA" id="ARBA00022485"/>
    </source>
</evidence>
<dbReference type="PRINTS" id="PR00369">
    <property type="entry name" value="FLAVODOXIN"/>
</dbReference>
<keyword evidence="10" id="KW-0349">Heme</keyword>
<dbReference type="HAMAP" id="MF_01540">
    <property type="entry name" value="CysI"/>
    <property type="match status" value="1"/>
</dbReference>
<comment type="caution">
    <text evidence="23">The sequence shown here is derived from an EMBL/GenBank/DDBJ whole genome shotgun (WGS) entry which is preliminary data.</text>
</comment>
<dbReference type="PROSITE" id="PS00365">
    <property type="entry name" value="NIR_SIR"/>
    <property type="match status" value="1"/>
</dbReference>
<feature type="compositionally biased region" description="Low complexity" evidence="21">
    <location>
        <begin position="75"/>
        <end position="84"/>
    </location>
</feature>
<comment type="function">
    <text evidence="18">Catalyzes the reduction of sulfite to sulfide, one of several activities required for the biosynthesis of L-cysteine from sulfate.</text>
</comment>
<evidence type="ECO:0000256" key="2">
    <source>
        <dbReference type="ARBA" id="ARBA00001966"/>
    </source>
</evidence>
<evidence type="ECO:0000256" key="1">
    <source>
        <dbReference type="ARBA" id="ARBA00001929"/>
    </source>
</evidence>
<dbReference type="PANTHER" id="PTHR11493">
    <property type="entry name" value="SULFITE REDUCTASE [NADPH] SUBUNIT BETA-RELATED"/>
    <property type="match status" value="1"/>
</dbReference>
<keyword evidence="7" id="KW-0004">4Fe-4S</keyword>
<dbReference type="PRINTS" id="PR00397">
    <property type="entry name" value="SIROHAEM"/>
</dbReference>
<dbReference type="InterPro" id="IPR029039">
    <property type="entry name" value="Flavoprotein-like_sf"/>
</dbReference>
<evidence type="ECO:0000256" key="6">
    <source>
        <dbReference type="ARBA" id="ARBA00012604"/>
    </source>
</evidence>
<evidence type="ECO:0000256" key="18">
    <source>
        <dbReference type="ARBA" id="ARBA00057613"/>
    </source>
</evidence>
<dbReference type="Gene3D" id="3.40.50.920">
    <property type="match status" value="1"/>
</dbReference>
<dbReference type="InterPro" id="IPR029061">
    <property type="entry name" value="THDP-binding"/>
</dbReference>
<dbReference type="Gene3D" id="3.40.50.360">
    <property type="match status" value="1"/>
</dbReference>
<accession>A0A4T0FMM5</accession>
<dbReference type="Pfam" id="PF03460">
    <property type="entry name" value="NIR_SIR_ferr"/>
    <property type="match status" value="2"/>
</dbReference>
<feature type="compositionally biased region" description="Basic and acidic residues" evidence="21">
    <location>
        <begin position="1"/>
        <end position="15"/>
    </location>
</feature>
<evidence type="ECO:0000256" key="14">
    <source>
        <dbReference type="ARBA" id="ARBA00023004"/>
    </source>
</evidence>
<dbReference type="GO" id="GO:0010181">
    <property type="term" value="F:FMN binding"/>
    <property type="evidence" value="ECO:0007669"/>
    <property type="project" value="InterPro"/>
</dbReference>
<protein>
    <recommendedName>
        <fullName evidence="20">Sulfite reductase [NADPH] subunit beta</fullName>
        <ecNumber evidence="6">1.8.1.2</ecNumber>
    </recommendedName>
</protein>
<dbReference type="EMBL" id="SPNW01000034">
    <property type="protein sequence ID" value="TIA88734.1"/>
    <property type="molecule type" value="Genomic_DNA"/>
</dbReference>
<evidence type="ECO:0000259" key="22">
    <source>
        <dbReference type="PROSITE" id="PS50902"/>
    </source>
</evidence>
<keyword evidence="11" id="KW-0479">Metal-binding</keyword>
<dbReference type="SUPFAM" id="SSF55124">
    <property type="entry name" value="Nitrite/Sulfite reductase N-terminal domain-like"/>
    <property type="match status" value="2"/>
</dbReference>
<name>A0A4T0FMM5_9BASI</name>
<feature type="compositionally biased region" description="Basic residues" evidence="21">
    <location>
        <begin position="47"/>
        <end position="56"/>
    </location>
</feature>
<comment type="catalytic activity">
    <reaction evidence="17">
        <text>hydrogen sulfide + 3 NADP(+) + 3 H2O = sulfite + 3 NADPH + 4 H(+)</text>
        <dbReference type="Rhea" id="RHEA:13801"/>
        <dbReference type="ChEBI" id="CHEBI:15377"/>
        <dbReference type="ChEBI" id="CHEBI:15378"/>
        <dbReference type="ChEBI" id="CHEBI:17359"/>
        <dbReference type="ChEBI" id="CHEBI:29919"/>
        <dbReference type="ChEBI" id="CHEBI:57783"/>
        <dbReference type="ChEBI" id="CHEBI:58349"/>
        <dbReference type="EC" id="1.8.1.2"/>
    </reaction>
</comment>
<dbReference type="GO" id="GO:0004783">
    <property type="term" value="F:sulfite reductase (NADPH) activity"/>
    <property type="evidence" value="ECO:0007669"/>
    <property type="project" value="UniProtKB-EC"/>
</dbReference>
<dbReference type="Proteomes" id="UP000310189">
    <property type="component" value="Unassembled WGS sequence"/>
</dbReference>
<dbReference type="Pfam" id="PF01077">
    <property type="entry name" value="NIR_SIR"/>
    <property type="match status" value="1"/>
</dbReference>
<organism evidence="23 24">
    <name type="scientific">Wallemia hederae</name>
    <dbReference type="NCBI Taxonomy" id="1540922"/>
    <lineage>
        <taxon>Eukaryota</taxon>
        <taxon>Fungi</taxon>
        <taxon>Dikarya</taxon>
        <taxon>Basidiomycota</taxon>
        <taxon>Wallemiomycotina</taxon>
        <taxon>Wallemiomycetes</taxon>
        <taxon>Wallemiales</taxon>
        <taxon>Wallemiaceae</taxon>
        <taxon>Wallemia</taxon>
    </lineage>
</organism>
<comment type="pathway">
    <text evidence="4">Sulfur metabolism; hydrogen sulfide biosynthesis; hydrogen sulfide from sulfite (NADPH route): step 1/1.</text>
</comment>
<dbReference type="InterPro" id="IPR005117">
    <property type="entry name" value="NiRdtase/SiRdtase_haem-b_fer"/>
</dbReference>
<evidence type="ECO:0000256" key="12">
    <source>
        <dbReference type="ARBA" id="ARBA00022857"/>
    </source>
</evidence>
<comment type="similarity">
    <text evidence="5">Belongs to the nitrite and sulfite reductase 4Fe-4S domain family.</text>
</comment>
<feature type="domain" description="Flavodoxin-like" evidence="22">
    <location>
        <begin position="846"/>
        <end position="1000"/>
    </location>
</feature>
<evidence type="ECO:0000313" key="23">
    <source>
        <dbReference type="EMBL" id="TIA88734.1"/>
    </source>
</evidence>
<evidence type="ECO:0000256" key="3">
    <source>
        <dbReference type="ARBA" id="ARBA00004496"/>
    </source>
</evidence>
<comment type="cofactor">
    <cofactor evidence="1">
        <name>siroheme</name>
        <dbReference type="ChEBI" id="CHEBI:60052"/>
    </cofactor>
</comment>
<keyword evidence="9" id="KW-0028">Amino-acid biosynthesis</keyword>
<dbReference type="InterPro" id="IPR002880">
    <property type="entry name" value="Pyrv_Fd/Flavodoxin_OxRdtase_N"/>
</dbReference>
<dbReference type="NCBIfam" id="TIGR02041">
    <property type="entry name" value="CysI"/>
    <property type="match status" value="1"/>
</dbReference>
<keyword evidence="12" id="KW-0521">NADP</keyword>
<keyword evidence="16" id="KW-0198">Cysteine biosynthesis</keyword>